<dbReference type="InterPro" id="IPR028082">
    <property type="entry name" value="Peripla_BP_I"/>
</dbReference>
<sequence>MGRVTIAGLAERLGISKASVSYALNGQPGVSEQTRERVLNLASELGWYPSSSARALSRSRVGIVGIVLSREPEMIGSEPYYMRLIAGIESVLIDADMSLLLRVSGPERGRDLEVYRRWAGERRVDGVIVFDIDERDPRPELLRELGLPFVLHGSSGEDSGYAATMADQAAEAGTIVEHLRALGHRRIGHVTGPLHLVHERARSSAVRALAEAAGMRVAPVESDYTLDGGRVATAALLAAGERPTAVIYDNDLLAQGGLAALRAAHVDVPRSVSVVSWDDSILCSVSTPAVTALHRDPFEQGRQSAALLLEMIDGAPAHTVAAGPSALIVRNSTAAPLAN</sequence>
<protein>
    <submittedName>
        <fullName evidence="5">LacI family transcriptional regulator</fullName>
    </submittedName>
</protein>
<evidence type="ECO:0000259" key="4">
    <source>
        <dbReference type="PROSITE" id="PS50932"/>
    </source>
</evidence>
<evidence type="ECO:0000256" key="2">
    <source>
        <dbReference type="ARBA" id="ARBA00023125"/>
    </source>
</evidence>
<dbReference type="InterPro" id="IPR046335">
    <property type="entry name" value="LacI/GalR-like_sensor"/>
</dbReference>
<feature type="domain" description="HTH lacI-type" evidence="4">
    <location>
        <begin position="4"/>
        <end position="58"/>
    </location>
</feature>
<dbReference type="CDD" id="cd01392">
    <property type="entry name" value="HTH_LacI"/>
    <property type="match status" value="1"/>
</dbReference>
<keyword evidence="3" id="KW-0804">Transcription</keyword>
<keyword evidence="1" id="KW-0805">Transcription regulation</keyword>
<accession>A0ABN6FDY7</accession>
<evidence type="ECO:0000256" key="3">
    <source>
        <dbReference type="ARBA" id="ARBA00023163"/>
    </source>
</evidence>
<dbReference type="PROSITE" id="PS50932">
    <property type="entry name" value="HTH_LACI_2"/>
    <property type="match status" value="1"/>
</dbReference>
<dbReference type="SUPFAM" id="SSF47413">
    <property type="entry name" value="lambda repressor-like DNA-binding domains"/>
    <property type="match status" value="1"/>
</dbReference>
<evidence type="ECO:0000256" key="1">
    <source>
        <dbReference type="ARBA" id="ARBA00023015"/>
    </source>
</evidence>
<name>A0ABN6FDY7_SINCY</name>
<dbReference type="PANTHER" id="PTHR30146">
    <property type="entry name" value="LACI-RELATED TRANSCRIPTIONAL REPRESSOR"/>
    <property type="match status" value="1"/>
</dbReference>
<organism evidence="5 6">
    <name type="scientific">Sinomonas cyclohexanicum</name>
    <name type="common">Corynebacterium cyclohexanicum</name>
    <dbReference type="NCBI Taxonomy" id="322009"/>
    <lineage>
        <taxon>Bacteria</taxon>
        <taxon>Bacillati</taxon>
        <taxon>Actinomycetota</taxon>
        <taxon>Actinomycetes</taxon>
        <taxon>Micrococcales</taxon>
        <taxon>Micrococcaceae</taxon>
        <taxon>Sinomonas</taxon>
    </lineage>
</organism>
<dbReference type="InterPro" id="IPR010982">
    <property type="entry name" value="Lambda_DNA-bd_dom_sf"/>
</dbReference>
<dbReference type="PANTHER" id="PTHR30146:SF155">
    <property type="entry name" value="ALANINE RACEMASE"/>
    <property type="match status" value="1"/>
</dbReference>
<dbReference type="SMART" id="SM00354">
    <property type="entry name" value="HTH_LACI"/>
    <property type="match status" value="1"/>
</dbReference>
<dbReference type="EMBL" id="AP024525">
    <property type="protein sequence ID" value="BCT74735.1"/>
    <property type="molecule type" value="Genomic_DNA"/>
</dbReference>
<dbReference type="Gene3D" id="3.40.50.2300">
    <property type="match status" value="2"/>
</dbReference>
<dbReference type="RefSeq" id="WP_229231495.1">
    <property type="nucleotide sequence ID" value="NZ_AP024525.1"/>
</dbReference>
<dbReference type="Gene3D" id="1.10.260.40">
    <property type="entry name" value="lambda repressor-like DNA-binding domains"/>
    <property type="match status" value="1"/>
</dbReference>
<reference evidence="5 6" key="1">
    <citation type="journal article" date="2021" name="J. Biosci. Bioeng.">
        <title>Identification and characterization of a chc gene cluster responsible for the aromatization pathway of cyclohexanecarboxylate degradation in Sinomonas cyclohexanicum ATCC 51369.</title>
        <authorList>
            <person name="Yamamoto T."/>
            <person name="Hasegawa Y."/>
            <person name="Lau P.C.K."/>
            <person name="Iwaki H."/>
        </authorList>
    </citation>
    <scope>NUCLEOTIDE SEQUENCE [LARGE SCALE GENOMIC DNA]</scope>
    <source>
        <strain evidence="5 6">ATCC 51369</strain>
    </source>
</reference>
<dbReference type="Pfam" id="PF13377">
    <property type="entry name" value="Peripla_BP_3"/>
    <property type="match status" value="1"/>
</dbReference>
<evidence type="ECO:0000313" key="5">
    <source>
        <dbReference type="EMBL" id="BCT74735.1"/>
    </source>
</evidence>
<proteinExistence type="predicted"/>
<dbReference type="CDD" id="cd06267">
    <property type="entry name" value="PBP1_LacI_sugar_binding-like"/>
    <property type="match status" value="1"/>
</dbReference>
<dbReference type="InterPro" id="IPR000843">
    <property type="entry name" value="HTH_LacI"/>
</dbReference>
<dbReference type="SUPFAM" id="SSF53822">
    <property type="entry name" value="Periplasmic binding protein-like I"/>
    <property type="match status" value="1"/>
</dbReference>
<dbReference type="Proteomes" id="UP001319861">
    <property type="component" value="Chromosome"/>
</dbReference>
<keyword evidence="6" id="KW-1185">Reference proteome</keyword>
<dbReference type="Pfam" id="PF00356">
    <property type="entry name" value="LacI"/>
    <property type="match status" value="1"/>
</dbReference>
<gene>
    <name evidence="5" type="ORF">SCMU_05770</name>
</gene>
<keyword evidence="2" id="KW-0238">DNA-binding</keyword>
<evidence type="ECO:0000313" key="6">
    <source>
        <dbReference type="Proteomes" id="UP001319861"/>
    </source>
</evidence>